<accession>A0A8H7Q0E4</accession>
<dbReference type="OrthoDB" id="10419350at2759"/>
<feature type="compositionally biased region" description="Low complexity" evidence="1">
    <location>
        <begin position="23"/>
        <end position="37"/>
    </location>
</feature>
<name>A0A8H7Q0E4_MORIS</name>
<reference evidence="2" key="1">
    <citation type="submission" date="2020-12" db="EMBL/GenBank/DDBJ databases">
        <title>Metabolic potential, ecology and presence of endohyphal bacteria is reflected in genomic diversity of Mucoromycotina.</title>
        <authorList>
            <person name="Muszewska A."/>
            <person name="Okrasinska A."/>
            <person name="Steczkiewicz K."/>
            <person name="Drgas O."/>
            <person name="Orlowska M."/>
            <person name="Perlinska-Lenart U."/>
            <person name="Aleksandrzak-Piekarczyk T."/>
            <person name="Szatraj K."/>
            <person name="Zielenkiewicz U."/>
            <person name="Pilsyk S."/>
            <person name="Malc E."/>
            <person name="Mieczkowski P."/>
            <person name="Kruszewska J.S."/>
            <person name="Biernat P."/>
            <person name="Pawlowska J."/>
        </authorList>
    </citation>
    <scope>NUCLEOTIDE SEQUENCE</scope>
    <source>
        <strain evidence="2">WA0000067209</strain>
    </source>
</reference>
<dbReference type="AlphaFoldDB" id="A0A8H7Q0E4"/>
<evidence type="ECO:0000313" key="3">
    <source>
        <dbReference type="Proteomes" id="UP000654370"/>
    </source>
</evidence>
<feature type="region of interest" description="Disordered" evidence="1">
    <location>
        <begin position="1"/>
        <end position="38"/>
    </location>
</feature>
<sequence>MSRARRTSSAGSEQDTYYEVTISSSSSLASPKQPSPSYDYNSQYDMSCNGASEWTPFYHYVSPAAGKELSHSIRSVPFFSPANPICINAPPMCPISTTTMTCCVEENGRNTRKAITPNTPYQGK</sequence>
<comment type="caution">
    <text evidence="2">The sequence shown here is derived from an EMBL/GenBank/DDBJ whole genome shotgun (WGS) entry which is preliminary data.</text>
</comment>
<gene>
    <name evidence="2" type="ORF">INT43_006609</name>
</gene>
<proteinExistence type="predicted"/>
<dbReference type="Proteomes" id="UP000654370">
    <property type="component" value="Unassembled WGS sequence"/>
</dbReference>
<keyword evidence="3" id="KW-1185">Reference proteome</keyword>
<protein>
    <submittedName>
        <fullName evidence="2">Uncharacterized protein</fullName>
    </submittedName>
</protein>
<organism evidence="2 3">
    <name type="scientific">Mortierella isabellina</name>
    <name type="common">Filamentous fungus</name>
    <name type="synonym">Umbelopsis isabellina</name>
    <dbReference type="NCBI Taxonomy" id="91625"/>
    <lineage>
        <taxon>Eukaryota</taxon>
        <taxon>Fungi</taxon>
        <taxon>Fungi incertae sedis</taxon>
        <taxon>Mucoromycota</taxon>
        <taxon>Mucoromycotina</taxon>
        <taxon>Umbelopsidomycetes</taxon>
        <taxon>Umbelopsidales</taxon>
        <taxon>Umbelopsidaceae</taxon>
        <taxon>Umbelopsis</taxon>
    </lineage>
</organism>
<evidence type="ECO:0000313" key="2">
    <source>
        <dbReference type="EMBL" id="KAG2183603.1"/>
    </source>
</evidence>
<evidence type="ECO:0000256" key="1">
    <source>
        <dbReference type="SAM" id="MobiDB-lite"/>
    </source>
</evidence>
<dbReference type="EMBL" id="JAEPQZ010000003">
    <property type="protein sequence ID" value="KAG2183603.1"/>
    <property type="molecule type" value="Genomic_DNA"/>
</dbReference>